<evidence type="ECO:0000256" key="7">
    <source>
        <dbReference type="ARBA" id="ARBA00022795"/>
    </source>
</evidence>
<reference evidence="12 13" key="1">
    <citation type="submission" date="2019-03" db="EMBL/GenBank/DDBJ databases">
        <title>Genomic Encyclopedia of Archaeal and Bacterial Type Strains, Phase II (KMG-II): from individual species to whole genera.</title>
        <authorList>
            <person name="Goeker M."/>
        </authorList>
    </citation>
    <scope>NUCLEOTIDE SEQUENCE [LARGE SCALE GENOMIC DNA]</scope>
    <source>
        <strain evidence="12 13">DSM 15594</strain>
    </source>
</reference>
<comment type="caution">
    <text evidence="12">The sequence shown here is derived from an EMBL/GenBank/DDBJ whole genome shotgun (WGS) entry which is preliminary data.</text>
</comment>
<evidence type="ECO:0000256" key="10">
    <source>
        <dbReference type="SAM" id="MobiDB-lite"/>
    </source>
</evidence>
<keyword evidence="9" id="KW-1006">Bacterial flagellum protein export</keyword>
<feature type="region of interest" description="Disordered" evidence="10">
    <location>
        <begin position="21"/>
        <end position="43"/>
    </location>
</feature>
<dbReference type="RefSeq" id="WP_243832793.1">
    <property type="nucleotide sequence ID" value="NZ_JBLWZI010000001.1"/>
</dbReference>
<organism evidence="12 13">
    <name type="scientific">Oceanimonas baumannii</name>
    <dbReference type="NCBI Taxonomy" id="129578"/>
    <lineage>
        <taxon>Bacteria</taxon>
        <taxon>Pseudomonadati</taxon>
        <taxon>Pseudomonadota</taxon>
        <taxon>Gammaproteobacteria</taxon>
        <taxon>Aeromonadales</taxon>
        <taxon>Aeromonadaceae</taxon>
        <taxon>Oceanimonas</taxon>
    </lineage>
</organism>
<evidence type="ECO:0000256" key="4">
    <source>
        <dbReference type="ARBA" id="ARBA00016507"/>
    </source>
</evidence>
<evidence type="ECO:0000256" key="2">
    <source>
        <dbReference type="ARBA" id="ARBA00004496"/>
    </source>
</evidence>
<keyword evidence="12" id="KW-0282">Flagellum</keyword>
<dbReference type="InterPro" id="IPR051472">
    <property type="entry name" value="T3SS_Stator/FliH"/>
</dbReference>
<dbReference type="InterPro" id="IPR000563">
    <property type="entry name" value="Flag_FliH"/>
</dbReference>
<comment type="subcellular location">
    <subcellularLocation>
        <location evidence="2">Cytoplasm</location>
    </subcellularLocation>
</comment>
<dbReference type="InterPro" id="IPR018035">
    <property type="entry name" value="Flagellar_FliH/T3SS_HrpE"/>
</dbReference>
<evidence type="ECO:0000256" key="6">
    <source>
        <dbReference type="ARBA" id="ARBA00022490"/>
    </source>
</evidence>
<evidence type="ECO:0000256" key="9">
    <source>
        <dbReference type="ARBA" id="ARBA00023225"/>
    </source>
</evidence>
<feature type="domain" description="Flagellar assembly protein FliH/Type III secretion system HrpE" evidence="11">
    <location>
        <begin position="96"/>
        <end position="220"/>
    </location>
</feature>
<comment type="similarity">
    <text evidence="3">Belongs to the FliH family.</text>
</comment>
<comment type="function">
    <text evidence="1">Needed for flagellar regrowth and assembly.</text>
</comment>
<keyword evidence="12" id="KW-0966">Cell projection</keyword>
<keyword evidence="13" id="KW-1185">Reference proteome</keyword>
<evidence type="ECO:0000313" key="13">
    <source>
        <dbReference type="Proteomes" id="UP000295058"/>
    </source>
</evidence>
<keyword evidence="5" id="KW-0813">Transport</keyword>
<gene>
    <name evidence="12" type="ORF">LY04_01212</name>
</gene>
<keyword evidence="12" id="KW-0969">Cilium</keyword>
<dbReference type="EMBL" id="SODO01000003">
    <property type="protein sequence ID" value="TDW60217.1"/>
    <property type="molecule type" value="Genomic_DNA"/>
</dbReference>
<protein>
    <recommendedName>
        <fullName evidence="4">Flagellar assembly protein FliH</fullName>
    </recommendedName>
</protein>
<evidence type="ECO:0000313" key="12">
    <source>
        <dbReference type="EMBL" id="TDW60217.1"/>
    </source>
</evidence>
<evidence type="ECO:0000256" key="5">
    <source>
        <dbReference type="ARBA" id="ARBA00022448"/>
    </source>
</evidence>
<dbReference type="PANTHER" id="PTHR34982">
    <property type="entry name" value="YOP PROTEINS TRANSLOCATION PROTEIN L"/>
    <property type="match status" value="1"/>
</dbReference>
<dbReference type="PRINTS" id="PR01003">
    <property type="entry name" value="FLGFLIH"/>
</dbReference>
<evidence type="ECO:0000256" key="8">
    <source>
        <dbReference type="ARBA" id="ARBA00022927"/>
    </source>
</evidence>
<proteinExistence type="inferred from homology"/>
<evidence type="ECO:0000256" key="3">
    <source>
        <dbReference type="ARBA" id="ARBA00006602"/>
    </source>
</evidence>
<dbReference type="Pfam" id="PF02108">
    <property type="entry name" value="FliH"/>
    <property type="match status" value="1"/>
</dbReference>
<evidence type="ECO:0000259" key="11">
    <source>
        <dbReference type="Pfam" id="PF02108"/>
    </source>
</evidence>
<dbReference type="PANTHER" id="PTHR34982:SF1">
    <property type="entry name" value="FLAGELLAR ASSEMBLY PROTEIN FLIH"/>
    <property type="match status" value="1"/>
</dbReference>
<dbReference type="Proteomes" id="UP000295058">
    <property type="component" value="Unassembled WGS sequence"/>
</dbReference>
<sequence length="236" mass="26766">MKRHLNDGRMPVAYRRYRFPSLYGEPQQPEVTPEEEQAEYRQSLEQGYRDGLEQGQAAGLEQGRSEGLKLGMEQGIEQGREQSLVQLRELQQSLADELRQWQSSADQQWQQLSLSALHRQREQLCELVEQVARRVIRAELTLNPGQVLAIVEEALAGIDARTQELQLFVNPDDRARLKEIGITECQGWALHEDAALAPGDCRIETETLTLEALTEERLQKGMARVVHSLDAADEPA</sequence>
<evidence type="ECO:0000256" key="1">
    <source>
        <dbReference type="ARBA" id="ARBA00003041"/>
    </source>
</evidence>
<keyword evidence="7" id="KW-1005">Bacterial flagellum biogenesis</keyword>
<keyword evidence="8" id="KW-0653">Protein transport</keyword>
<accession>A0ABY2F0Y1</accession>
<keyword evidence="6" id="KW-0963">Cytoplasm</keyword>
<name>A0ABY2F0Y1_9GAMM</name>